<evidence type="ECO:0000256" key="3">
    <source>
        <dbReference type="ARBA" id="ARBA00022475"/>
    </source>
</evidence>
<feature type="transmembrane region" description="Helical" evidence="7">
    <location>
        <begin position="462"/>
        <end position="480"/>
    </location>
</feature>
<feature type="transmembrane region" description="Helical" evidence="7">
    <location>
        <begin position="12"/>
        <end position="33"/>
    </location>
</feature>
<protein>
    <submittedName>
        <fullName evidence="9">Peptide ABC transporter permease</fullName>
    </submittedName>
</protein>
<evidence type="ECO:0000256" key="5">
    <source>
        <dbReference type="ARBA" id="ARBA00022989"/>
    </source>
</evidence>
<evidence type="ECO:0000256" key="4">
    <source>
        <dbReference type="ARBA" id="ARBA00022692"/>
    </source>
</evidence>
<feature type="transmembrane region" description="Helical" evidence="7">
    <location>
        <begin position="85"/>
        <end position="105"/>
    </location>
</feature>
<reference evidence="9 10" key="1">
    <citation type="submission" date="2016-05" db="EMBL/GenBank/DDBJ databases">
        <title>Paenibacillus oryzae. sp. nov., isolated from the rice root.</title>
        <authorList>
            <person name="Zhang J."/>
            <person name="Zhang X."/>
        </authorList>
    </citation>
    <scope>NUCLEOTIDE SEQUENCE [LARGE SCALE GENOMIC DNA]</scope>
    <source>
        <strain evidence="9 10">1DrF-4</strain>
    </source>
</reference>
<gene>
    <name evidence="9" type="ORF">A7K91_14855</name>
</gene>
<feature type="transmembrane region" description="Helical" evidence="7">
    <location>
        <begin position="111"/>
        <end position="135"/>
    </location>
</feature>
<dbReference type="CDD" id="cd06261">
    <property type="entry name" value="TM_PBP2"/>
    <property type="match status" value="1"/>
</dbReference>
<keyword evidence="3" id="KW-1003">Cell membrane</keyword>
<dbReference type="SUPFAM" id="SSF161098">
    <property type="entry name" value="MetI-like"/>
    <property type="match status" value="1"/>
</dbReference>
<dbReference type="AlphaFoldDB" id="A0A1A5YS16"/>
<comment type="similarity">
    <text evidence="7">Belongs to the binding-protein-dependent transport system permease family.</text>
</comment>
<dbReference type="Proteomes" id="UP000092024">
    <property type="component" value="Unassembled WGS sequence"/>
</dbReference>
<accession>A0A1A5YS16</accession>
<feature type="transmembrane region" description="Helical" evidence="7">
    <location>
        <begin position="287"/>
        <end position="312"/>
    </location>
</feature>
<evidence type="ECO:0000313" key="10">
    <source>
        <dbReference type="Proteomes" id="UP000092024"/>
    </source>
</evidence>
<evidence type="ECO:0000256" key="1">
    <source>
        <dbReference type="ARBA" id="ARBA00004651"/>
    </source>
</evidence>
<feature type="transmembrane region" description="Helical" evidence="7">
    <location>
        <begin position="333"/>
        <end position="359"/>
    </location>
</feature>
<keyword evidence="10" id="KW-1185">Reference proteome</keyword>
<sequence length="492" mass="52836">MNFRLKSNPEYGQASFAGLISLALAVLLLWNAYSPADGSFKAVGLGAGIAFGLFGLLQLAVWYLIRTNLIRHAAIGKATRGLGFLLLPSLFTGNVFVASTAFHLVKKKKYAAYTLAVYSFMTTVLVFGVTALNLFKPYVANGFLSGMTLLLIAGFIQLIALLLIAKYGGEAVIPRWMAIVAIALLATAATGNLFSLFLSLMLFAKLRNRGFTSGSRFGDVFERLSRSSTSMLGLLFVTFLLTLSITSLITFDYGLAIDNNYSAILQSPTAEYPLGTDNYGRDLFSRIVFGARISLIVGFLTTLIPLLIGGLLGALSGYYGKRTDNLIMRALDVLYAVPAILLAIAIIAAFGAGTVNLIIALSVSSIPTYARTMRANVLQVSTLEYVQAARAFGSNDWIILFKHILPNSVAPMIVQSTLTIGSAVISTSSLSFLGLGVEPHIPEWGNILKLGSAYLETHSFTAIYPGLAIILLVLSFNFLGDGLRDALDPKLD</sequence>
<organism evidence="9 10">
    <name type="scientific">Paenibacillus oryzae</name>
    <dbReference type="NCBI Taxonomy" id="1844972"/>
    <lineage>
        <taxon>Bacteria</taxon>
        <taxon>Bacillati</taxon>
        <taxon>Bacillota</taxon>
        <taxon>Bacilli</taxon>
        <taxon>Bacillales</taxon>
        <taxon>Paenibacillaceae</taxon>
        <taxon>Paenibacillus</taxon>
    </lineage>
</organism>
<evidence type="ECO:0000313" key="9">
    <source>
        <dbReference type="EMBL" id="OBR68349.1"/>
    </source>
</evidence>
<dbReference type="PROSITE" id="PS50928">
    <property type="entry name" value="ABC_TM1"/>
    <property type="match status" value="1"/>
</dbReference>
<dbReference type="EMBL" id="LYPA01000027">
    <property type="protein sequence ID" value="OBR68349.1"/>
    <property type="molecule type" value="Genomic_DNA"/>
</dbReference>
<proteinExistence type="inferred from homology"/>
<keyword evidence="4 7" id="KW-0812">Transmembrane</keyword>
<evidence type="ECO:0000256" key="7">
    <source>
        <dbReference type="RuleBase" id="RU363032"/>
    </source>
</evidence>
<feature type="domain" description="ABC transmembrane type-1" evidence="8">
    <location>
        <begin position="291"/>
        <end position="480"/>
    </location>
</feature>
<keyword evidence="5 7" id="KW-1133">Transmembrane helix</keyword>
<evidence type="ECO:0000259" key="8">
    <source>
        <dbReference type="PROSITE" id="PS50928"/>
    </source>
</evidence>
<dbReference type="Pfam" id="PF00528">
    <property type="entry name" value="BPD_transp_1"/>
    <property type="match status" value="1"/>
</dbReference>
<keyword evidence="2 7" id="KW-0813">Transport</keyword>
<dbReference type="STRING" id="1844972.A7K91_14855"/>
<name>A0A1A5YS16_9BACL</name>
<dbReference type="GO" id="GO:0005886">
    <property type="term" value="C:plasma membrane"/>
    <property type="evidence" value="ECO:0007669"/>
    <property type="project" value="UniProtKB-SubCell"/>
</dbReference>
<dbReference type="OrthoDB" id="9797472at2"/>
<dbReference type="InterPro" id="IPR035906">
    <property type="entry name" value="MetI-like_sf"/>
</dbReference>
<dbReference type="InterPro" id="IPR050366">
    <property type="entry name" value="BP-dependent_transpt_permease"/>
</dbReference>
<comment type="caution">
    <text evidence="9">The sequence shown here is derived from an EMBL/GenBank/DDBJ whole genome shotgun (WGS) entry which is preliminary data.</text>
</comment>
<feature type="transmembrane region" description="Helical" evidence="7">
    <location>
        <begin position="231"/>
        <end position="251"/>
    </location>
</feature>
<keyword evidence="6 7" id="KW-0472">Membrane</keyword>
<dbReference type="Gene3D" id="1.10.3720.10">
    <property type="entry name" value="MetI-like"/>
    <property type="match status" value="1"/>
</dbReference>
<evidence type="ECO:0000256" key="6">
    <source>
        <dbReference type="ARBA" id="ARBA00023136"/>
    </source>
</evidence>
<feature type="transmembrane region" description="Helical" evidence="7">
    <location>
        <begin position="45"/>
        <end position="65"/>
    </location>
</feature>
<dbReference type="PANTHER" id="PTHR43386">
    <property type="entry name" value="OLIGOPEPTIDE TRANSPORT SYSTEM PERMEASE PROTEIN APPC"/>
    <property type="match status" value="1"/>
</dbReference>
<feature type="transmembrane region" description="Helical" evidence="7">
    <location>
        <begin position="142"/>
        <end position="164"/>
    </location>
</feature>
<comment type="subcellular location">
    <subcellularLocation>
        <location evidence="1 7">Cell membrane</location>
        <topology evidence="1 7">Multi-pass membrane protein</topology>
    </subcellularLocation>
</comment>
<dbReference type="GO" id="GO:0055085">
    <property type="term" value="P:transmembrane transport"/>
    <property type="evidence" value="ECO:0007669"/>
    <property type="project" value="InterPro"/>
</dbReference>
<dbReference type="PANTHER" id="PTHR43386:SF1">
    <property type="entry name" value="D,D-DIPEPTIDE TRANSPORT SYSTEM PERMEASE PROTEIN DDPC-RELATED"/>
    <property type="match status" value="1"/>
</dbReference>
<dbReference type="InterPro" id="IPR000515">
    <property type="entry name" value="MetI-like"/>
</dbReference>
<feature type="transmembrane region" description="Helical" evidence="7">
    <location>
        <begin position="176"/>
        <end position="203"/>
    </location>
</feature>
<evidence type="ECO:0000256" key="2">
    <source>
        <dbReference type="ARBA" id="ARBA00022448"/>
    </source>
</evidence>